<dbReference type="InterPro" id="IPR002563">
    <property type="entry name" value="Flavin_Rdtase-like_dom"/>
</dbReference>
<evidence type="ECO:0000313" key="5">
    <source>
        <dbReference type="Proteomes" id="UP001305498"/>
    </source>
</evidence>
<protein>
    <submittedName>
        <fullName evidence="4">Flavin reductase family protein</fullName>
    </submittedName>
</protein>
<dbReference type="Proteomes" id="UP001305498">
    <property type="component" value="Chromosome"/>
</dbReference>
<reference evidence="4 5" key="1">
    <citation type="submission" date="2023-02" db="EMBL/GenBank/DDBJ databases">
        <title>Microbacterium betulae sp. nov., isolated from birch wood.</title>
        <authorList>
            <person name="Pasciak M."/>
            <person name="Pawlik K.J."/>
            <person name="Martynowski D."/>
            <person name="Laczmanski L."/>
            <person name="Ciekot J."/>
            <person name="Szponar B."/>
            <person name="Wojcik-Fatla A."/>
            <person name="Mackiewicz B."/>
            <person name="Farian E."/>
            <person name="Cholewa G."/>
            <person name="Cholewa A."/>
            <person name="Dutkiewicz J."/>
        </authorList>
    </citation>
    <scope>NUCLEOTIDE SEQUENCE [LARGE SCALE GENOMIC DNA]</scope>
    <source>
        <strain evidence="4 5">AB</strain>
    </source>
</reference>
<dbReference type="SUPFAM" id="SSF50475">
    <property type="entry name" value="FMN-binding split barrel"/>
    <property type="match status" value="1"/>
</dbReference>
<organism evidence="4 5">
    <name type="scientific">Microbacterium betulae</name>
    <dbReference type="NCBI Taxonomy" id="2981139"/>
    <lineage>
        <taxon>Bacteria</taxon>
        <taxon>Bacillati</taxon>
        <taxon>Actinomycetota</taxon>
        <taxon>Actinomycetes</taxon>
        <taxon>Micrococcales</taxon>
        <taxon>Microbacteriaceae</taxon>
        <taxon>Microbacterium</taxon>
    </lineage>
</organism>
<proteinExistence type="inferred from homology"/>
<comment type="similarity">
    <text evidence="1">Belongs to the non-flavoprotein flavin reductase family.</text>
</comment>
<dbReference type="GO" id="GO:0010181">
    <property type="term" value="F:FMN binding"/>
    <property type="evidence" value="ECO:0007669"/>
    <property type="project" value="InterPro"/>
</dbReference>
<name>A0AA97I558_9MICO</name>
<dbReference type="AlphaFoldDB" id="A0AA97I558"/>
<evidence type="ECO:0000256" key="1">
    <source>
        <dbReference type="ARBA" id="ARBA00008898"/>
    </source>
</evidence>
<dbReference type="Pfam" id="PF01613">
    <property type="entry name" value="Flavin_Reduct"/>
    <property type="match status" value="1"/>
</dbReference>
<dbReference type="PANTHER" id="PTHR30466">
    <property type="entry name" value="FLAVIN REDUCTASE"/>
    <property type="match status" value="1"/>
</dbReference>
<accession>A0AA97I558</accession>
<feature type="domain" description="Flavin reductase like" evidence="3">
    <location>
        <begin position="36"/>
        <end position="181"/>
    </location>
</feature>
<dbReference type="RefSeq" id="WP_317138940.1">
    <property type="nucleotide sequence ID" value="NZ_CP118157.1"/>
</dbReference>
<dbReference type="GO" id="GO:0042602">
    <property type="term" value="F:riboflavin reductase (NADPH) activity"/>
    <property type="evidence" value="ECO:0007669"/>
    <property type="project" value="TreeGrafter"/>
</dbReference>
<dbReference type="KEGG" id="mbet:N8K70_13880"/>
<dbReference type="SMART" id="SM00903">
    <property type="entry name" value="Flavin_Reduct"/>
    <property type="match status" value="1"/>
</dbReference>
<dbReference type="EMBL" id="CP118157">
    <property type="protein sequence ID" value="WOF22469.1"/>
    <property type="molecule type" value="Genomic_DNA"/>
</dbReference>
<dbReference type="Gene3D" id="2.30.110.10">
    <property type="entry name" value="Electron Transport, Fmn-binding Protein, Chain A"/>
    <property type="match status" value="1"/>
</dbReference>
<gene>
    <name evidence="4" type="ORF">N8K70_13880</name>
</gene>
<sequence>MSDTALQAVAAENAASESAPEPVVPALDPRRFRNALGHYASGITIVTGHDGHEPIGFTCQSFYSVSVDPPLVSFSVMKSSTTYPRIRETGRFAVNVLASDQISVSSQFARKGTDKWAGVDWSPATSGDPVIAGVLLWIDTELWAEYDAGDHWIVVGRVTELGPEDGDAGAPLLFYKGEYRHLHETDESSFTI</sequence>
<dbReference type="InterPro" id="IPR012349">
    <property type="entry name" value="Split_barrel_FMN-bd"/>
</dbReference>
<keyword evidence="5" id="KW-1185">Reference proteome</keyword>
<dbReference type="InterPro" id="IPR050268">
    <property type="entry name" value="NADH-dep_flavin_reductase"/>
</dbReference>
<evidence type="ECO:0000313" key="4">
    <source>
        <dbReference type="EMBL" id="WOF22469.1"/>
    </source>
</evidence>
<evidence type="ECO:0000259" key="3">
    <source>
        <dbReference type="SMART" id="SM00903"/>
    </source>
</evidence>
<evidence type="ECO:0000256" key="2">
    <source>
        <dbReference type="ARBA" id="ARBA00023002"/>
    </source>
</evidence>
<dbReference type="PANTHER" id="PTHR30466:SF11">
    <property type="entry name" value="FLAVIN-DEPENDENT MONOOXYGENASE, REDUCTASE SUBUNIT HSAB"/>
    <property type="match status" value="1"/>
</dbReference>
<keyword evidence="2" id="KW-0560">Oxidoreductase</keyword>